<gene>
    <name evidence="20" type="ORF">A4R26_18790</name>
</gene>
<proteinExistence type="inferred from homology"/>
<organism evidence="20 21">
    <name type="scientific">Niastella populi</name>
    <dbReference type="NCBI Taxonomy" id="550983"/>
    <lineage>
        <taxon>Bacteria</taxon>
        <taxon>Pseudomonadati</taxon>
        <taxon>Bacteroidota</taxon>
        <taxon>Chitinophagia</taxon>
        <taxon>Chitinophagales</taxon>
        <taxon>Chitinophagaceae</taxon>
        <taxon>Niastella</taxon>
    </lineage>
</organism>
<comment type="cofactor">
    <cofactor evidence="2">
        <name>Zn(2+)</name>
        <dbReference type="ChEBI" id="CHEBI:29105"/>
    </cofactor>
</comment>
<comment type="caution">
    <text evidence="20">The sequence shown here is derived from an EMBL/GenBank/DDBJ whole genome shotgun (WGS) entry which is preliminary data.</text>
</comment>
<comment type="catalytic activity">
    <reaction evidence="15">
        <text>Couples ATP hydrolysis with the unwinding of duplex DNA by translocating in the 3'-5' direction.</text>
        <dbReference type="EC" id="5.6.2.4"/>
    </reaction>
</comment>
<feature type="domain" description="HRDC" evidence="17">
    <location>
        <begin position="533"/>
        <end position="613"/>
    </location>
</feature>
<dbReference type="GO" id="GO:0016787">
    <property type="term" value="F:hydrolase activity"/>
    <property type="evidence" value="ECO:0007669"/>
    <property type="project" value="UniProtKB-KW"/>
</dbReference>
<evidence type="ECO:0000256" key="16">
    <source>
        <dbReference type="NCBIfam" id="TIGR01389"/>
    </source>
</evidence>
<dbReference type="SUPFAM" id="SSF47819">
    <property type="entry name" value="HRDC-like"/>
    <property type="match status" value="1"/>
</dbReference>
<dbReference type="EMBL" id="LWBP01000134">
    <property type="protein sequence ID" value="OQP61690.1"/>
    <property type="molecule type" value="Genomic_DNA"/>
</dbReference>
<keyword evidence="13" id="KW-0234">DNA repair</keyword>
<dbReference type="InterPro" id="IPR032284">
    <property type="entry name" value="RecQ_Zn-bd"/>
</dbReference>
<dbReference type="Pfam" id="PF09382">
    <property type="entry name" value="RQC"/>
    <property type="match status" value="1"/>
</dbReference>
<dbReference type="Gene3D" id="1.10.10.10">
    <property type="entry name" value="Winged helix-like DNA-binding domain superfamily/Winged helix DNA-binding domain"/>
    <property type="match status" value="1"/>
</dbReference>
<dbReference type="STRING" id="550983.A4R26_18790"/>
<dbReference type="GO" id="GO:0009378">
    <property type="term" value="F:four-way junction helicase activity"/>
    <property type="evidence" value="ECO:0007669"/>
    <property type="project" value="TreeGrafter"/>
</dbReference>
<dbReference type="GO" id="GO:0009432">
    <property type="term" value="P:SOS response"/>
    <property type="evidence" value="ECO:0007669"/>
    <property type="project" value="UniProtKB-UniRule"/>
</dbReference>
<dbReference type="CDD" id="cd17920">
    <property type="entry name" value="DEXHc_RecQ"/>
    <property type="match status" value="1"/>
</dbReference>
<feature type="domain" description="Helicase C-terminal" evidence="19">
    <location>
        <begin position="226"/>
        <end position="374"/>
    </location>
</feature>
<evidence type="ECO:0000256" key="3">
    <source>
        <dbReference type="ARBA" id="ARBA00005446"/>
    </source>
</evidence>
<dbReference type="InterPro" id="IPR002121">
    <property type="entry name" value="HRDC_dom"/>
</dbReference>
<dbReference type="PANTHER" id="PTHR13710:SF105">
    <property type="entry name" value="ATP-DEPENDENT DNA HELICASE Q1"/>
    <property type="match status" value="1"/>
</dbReference>
<sequence>MTSASLHQALQEQFGFDHFKGNQEAIIKSLLAGKDTFVIKPTGGGKSLCYQLPAIISEGVAIIISPLIALMKNQVDLVRSYSSKDDVAHFLNSTLTKKEIREVHDDLVSGRTKMLYVAPETLTKQENLEFFSDLKLSFFAVDEAHCISEWGHDFRPEYRRLREMMTQINPDIPVIALTATATPKVQSDIIKNLGLKEPEIFISSFNRPNLYYEIQPKIKKDQTIKNIVRFIVQMKGKSGIIYTLNRKTTEELADMLMANGIKAVAYHAGLDSKLRAERQDLFLNEDVQVIVATIAFGMGIDKPDIRFVIHFNIPKSIENYYQETGRAGRDGLEGKCILYYSHKDVSKLEHLMRDKPLSEREVGAQLISETVAYSESGVCRRKILMSYFGEEYTDKNCGQCDNCLHPKEQVEAKDNVVKVLKVIKSLDERFASDYTVNIIIGRLTPNIAMYRHEGLAEFGIGNDQPDHYWNSLIRQMLLEGLLSKDIEDYGVLKITKNGEAFSKKPKSFKIVLNNLYEEANADDDEGSEAATGAAADEKLFEMLKELRQKEAKKKSLPPFVIFLETSLQDMATLYPTKLEELEKCSGVSKGKAIRYGKPFIELVARYVEENNIVRPDDFVMKSVVNKSGNKVYIIQQTDKKIPLEVIAKNKGWRMDEMLEEMETIAASGTKLNLDYAIAEMLDENEQEDIIEYFKGCETSSLQVALDELSDQNFTWEQLKIMRIKFLAQYGM</sequence>
<dbReference type="GO" id="GO:0005737">
    <property type="term" value="C:cytoplasm"/>
    <property type="evidence" value="ECO:0007669"/>
    <property type="project" value="TreeGrafter"/>
</dbReference>
<dbReference type="Pfam" id="PF00570">
    <property type="entry name" value="HRDC"/>
    <property type="match status" value="1"/>
</dbReference>
<dbReference type="SMART" id="SM00956">
    <property type="entry name" value="RQC"/>
    <property type="match status" value="1"/>
</dbReference>
<dbReference type="GO" id="GO:0006260">
    <property type="term" value="P:DNA replication"/>
    <property type="evidence" value="ECO:0007669"/>
    <property type="project" value="InterPro"/>
</dbReference>
<dbReference type="GO" id="GO:0030894">
    <property type="term" value="C:replisome"/>
    <property type="evidence" value="ECO:0007669"/>
    <property type="project" value="TreeGrafter"/>
</dbReference>
<dbReference type="GO" id="GO:0046872">
    <property type="term" value="F:metal ion binding"/>
    <property type="evidence" value="ECO:0007669"/>
    <property type="project" value="UniProtKB-KW"/>
</dbReference>
<dbReference type="Gene3D" id="1.10.150.80">
    <property type="entry name" value="HRDC domain"/>
    <property type="match status" value="1"/>
</dbReference>
<dbReference type="FunFam" id="3.40.50.300:FF:000296">
    <property type="entry name" value="ATP-dependent DNA helicase RecQ"/>
    <property type="match status" value="1"/>
</dbReference>
<evidence type="ECO:0000256" key="1">
    <source>
        <dbReference type="ARBA" id="ARBA00001946"/>
    </source>
</evidence>
<dbReference type="SMART" id="SM00341">
    <property type="entry name" value="HRDC"/>
    <property type="match status" value="1"/>
</dbReference>
<dbReference type="InterPro" id="IPR048671">
    <property type="entry name" value="RecQ-1-like_HTH"/>
</dbReference>
<keyword evidence="8 20" id="KW-0347">Helicase</keyword>
<dbReference type="InterPro" id="IPR011545">
    <property type="entry name" value="DEAD/DEAH_box_helicase_dom"/>
</dbReference>
<dbReference type="PROSITE" id="PS50967">
    <property type="entry name" value="HRDC"/>
    <property type="match status" value="1"/>
</dbReference>
<keyword evidence="14" id="KW-0413">Isomerase</keyword>
<comment type="cofactor">
    <cofactor evidence="1">
        <name>Mg(2+)</name>
        <dbReference type="ChEBI" id="CHEBI:18420"/>
    </cofactor>
</comment>
<dbReference type="GO" id="GO:0005524">
    <property type="term" value="F:ATP binding"/>
    <property type="evidence" value="ECO:0007669"/>
    <property type="project" value="UniProtKB-KW"/>
</dbReference>
<dbReference type="Gene3D" id="1.10.10.1390">
    <property type="entry name" value="ATP-dependent DNA helicase RecQ"/>
    <property type="match status" value="1"/>
</dbReference>
<dbReference type="OrthoDB" id="9763310at2"/>
<evidence type="ECO:0000256" key="5">
    <source>
        <dbReference type="ARBA" id="ARBA00022741"/>
    </source>
</evidence>
<keyword evidence="10" id="KW-0067">ATP-binding</keyword>
<dbReference type="NCBIfam" id="TIGR01389">
    <property type="entry name" value="recQ"/>
    <property type="match status" value="1"/>
</dbReference>
<dbReference type="GO" id="GO:0043138">
    <property type="term" value="F:3'-5' DNA helicase activity"/>
    <property type="evidence" value="ECO:0007669"/>
    <property type="project" value="UniProtKB-EC"/>
</dbReference>
<keyword evidence="9" id="KW-0862">Zinc</keyword>
<dbReference type="InterPro" id="IPR010997">
    <property type="entry name" value="HRDC-like_sf"/>
</dbReference>
<keyword evidence="7" id="KW-0378">Hydrolase</keyword>
<keyword evidence="5" id="KW-0547">Nucleotide-binding</keyword>
<dbReference type="EC" id="5.6.2.4" evidence="16"/>
<dbReference type="InterPro" id="IPR027417">
    <property type="entry name" value="P-loop_NTPase"/>
</dbReference>
<dbReference type="SUPFAM" id="SSF52540">
    <property type="entry name" value="P-loop containing nucleoside triphosphate hydrolases"/>
    <property type="match status" value="1"/>
</dbReference>
<evidence type="ECO:0000256" key="11">
    <source>
        <dbReference type="ARBA" id="ARBA00023125"/>
    </source>
</evidence>
<dbReference type="SMART" id="SM00487">
    <property type="entry name" value="DEXDc"/>
    <property type="match status" value="1"/>
</dbReference>
<keyword evidence="12" id="KW-0233">DNA recombination</keyword>
<dbReference type="InterPro" id="IPR036390">
    <property type="entry name" value="WH_DNA-bd_sf"/>
</dbReference>
<dbReference type="SMART" id="SM00490">
    <property type="entry name" value="HELICc"/>
    <property type="match status" value="1"/>
</dbReference>
<dbReference type="PROSITE" id="PS51194">
    <property type="entry name" value="HELICASE_CTER"/>
    <property type="match status" value="1"/>
</dbReference>
<keyword evidence="11" id="KW-0238">DNA-binding</keyword>
<dbReference type="GO" id="GO:0043590">
    <property type="term" value="C:bacterial nucleoid"/>
    <property type="evidence" value="ECO:0007669"/>
    <property type="project" value="TreeGrafter"/>
</dbReference>
<dbReference type="Gene3D" id="3.40.50.300">
    <property type="entry name" value="P-loop containing nucleotide triphosphate hydrolases"/>
    <property type="match status" value="2"/>
</dbReference>
<dbReference type="CDD" id="cd18794">
    <property type="entry name" value="SF2_C_RecQ"/>
    <property type="match status" value="1"/>
</dbReference>
<evidence type="ECO:0000259" key="17">
    <source>
        <dbReference type="PROSITE" id="PS50967"/>
    </source>
</evidence>
<dbReference type="SUPFAM" id="SSF46785">
    <property type="entry name" value="Winged helix' DNA-binding domain"/>
    <property type="match status" value="1"/>
</dbReference>
<name>A0A1V9FTN8_9BACT</name>
<keyword evidence="4" id="KW-0479">Metal-binding</keyword>
<evidence type="ECO:0000256" key="9">
    <source>
        <dbReference type="ARBA" id="ARBA00022833"/>
    </source>
</evidence>
<dbReference type="Pfam" id="PF16124">
    <property type="entry name" value="RecQ_Zn_bind"/>
    <property type="match status" value="1"/>
</dbReference>
<evidence type="ECO:0000256" key="4">
    <source>
        <dbReference type="ARBA" id="ARBA00022723"/>
    </source>
</evidence>
<dbReference type="Pfam" id="PF00270">
    <property type="entry name" value="DEAD"/>
    <property type="match status" value="1"/>
</dbReference>
<reference evidence="21" key="1">
    <citation type="submission" date="2016-04" db="EMBL/GenBank/DDBJ databases">
        <authorList>
            <person name="Chen L."/>
            <person name="Zhuang W."/>
            <person name="Wang G."/>
        </authorList>
    </citation>
    <scope>NUCLEOTIDE SEQUENCE [LARGE SCALE GENOMIC DNA]</scope>
    <source>
        <strain evidence="21">208</strain>
    </source>
</reference>
<comment type="similarity">
    <text evidence="3">Belongs to the helicase family. RecQ subfamily.</text>
</comment>
<dbReference type="InterPro" id="IPR001650">
    <property type="entry name" value="Helicase_C-like"/>
</dbReference>
<feature type="domain" description="Helicase ATP-binding" evidence="18">
    <location>
        <begin position="27"/>
        <end position="199"/>
    </location>
</feature>
<dbReference type="InterPro" id="IPR036388">
    <property type="entry name" value="WH-like_DNA-bd_sf"/>
</dbReference>
<keyword evidence="21" id="KW-1185">Reference proteome</keyword>
<evidence type="ECO:0000256" key="8">
    <source>
        <dbReference type="ARBA" id="ARBA00022806"/>
    </source>
</evidence>
<accession>A0A1V9FTN8</accession>
<evidence type="ECO:0000256" key="13">
    <source>
        <dbReference type="ARBA" id="ARBA00023204"/>
    </source>
</evidence>
<dbReference type="GO" id="GO:0006310">
    <property type="term" value="P:DNA recombination"/>
    <property type="evidence" value="ECO:0007669"/>
    <property type="project" value="UniProtKB-UniRule"/>
</dbReference>
<evidence type="ECO:0000313" key="20">
    <source>
        <dbReference type="EMBL" id="OQP61690.1"/>
    </source>
</evidence>
<evidence type="ECO:0000256" key="2">
    <source>
        <dbReference type="ARBA" id="ARBA00001947"/>
    </source>
</evidence>
<evidence type="ECO:0000256" key="14">
    <source>
        <dbReference type="ARBA" id="ARBA00023235"/>
    </source>
</evidence>
<dbReference type="GO" id="GO:0006281">
    <property type="term" value="P:DNA repair"/>
    <property type="evidence" value="ECO:0007669"/>
    <property type="project" value="UniProtKB-KW"/>
</dbReference>
<dbReference type="InterPro" id="IPR014001">
    <property type="entry name" value="Helicase_ATP-bd"/>
</dbReference>
<evidence type="ECO:0000313" key="21">
    <source>
        <dbReference type="Proteomes" id="UP000192276"/>
    </source>
</evidence>
<dbReference type="PANTHER" id="PTHR13710">
    <property type="entry name" value="DNA HELICASE RECQ FAMILY MEMBER"/>
    <property type="match status" value="1"/>
</dbReference>
<dbReference type="InterPro" id="IPR044876">
    <property type="entry name" value="HRDC_dom_sf"/>
</dbReference>
<protein>
    <recommendedName>
        <fullName evidence="16">DNA helicase RecQ</fullName>
        <ecNumber evidence="16">5.6.2.4</ecNumber>
    </recommendedName>
</protein>
<evidence type="ECO:0000256" key="15">
    <source>
        <dbReference type="ARBA" id="ARBA00034617"/>
    </source>
</evidence>
<dbReference type="FunFam" id="3.40.50.300:FF:000156">
    <property type="entry name" value="ATP-dependent DNA helicase recQ"/>
    <property type="match status" value="1"/>
</dbReference>
<evidence type="ECO:0000256" key="7">
    <source>
        <dbReference type="ARBA" id="ARBA00022801"/>
    </source>
</evidence>
<dbReference type="InterPro" id="IPR006293">
    <property type="entry name" value="DNA_helicase_ATP-dep_RecQ_bac"/>
</dbReference>
<dbReference type="PROSITE" id="PS51192">
    <property type="entry name" value="HELICASE_ATP_BIND_1"/>
    <property type="match status" value="1"/>
</dbReference>
<dbReference type="InterPro" id="IPR018982">
    <property type="entry name" value="RQC_domain"/>
</dbReference>
<dbReference type="InterPro" id="IPR004589">
    <property type="entry name" value="DNA_helicase_ATP-dep_RecQ"/>
</dbReference>
<evidence type="ECO:0000259" key="18">
    <source>
        <dbReference type="PROSITE" id="PS51192"/>
    </source>
</evidence>
<dbReference type="AlphaFoldDB" id="A0A1V9FTN8"/>
<evidence type="ECO:0000256" key="6">
    <source>
        <dbReference type="ARBA" id="ARBA00022763"/>
    </source>
</evidence>
<keyword evidence="6" id="KW-0227">DNA damage</keyword>
<evidence type="ECO:0000256" key="12">
    <source>
        <dbReference type="ARBA" id="ARBA00023172"/>
    </source>
</evidence>
<dbReference type="GO" id="GO:0003677">
    <property type="term" value="F:DNA binding"/>
    <property type="evidence" value="ECO:0007669"/>
    <property type="project" value="UniProtKB-KW"/>
</dbReference>
<dbReference type="Pfam" id="PF00271">
    <property type="entry name" value="Helicase_C"/>
    <property type="match status" value="1"/>
</dbReference>
<evidence type="ECO:0000256" key="10">
    <source>
        <dbReference type="ARBA" id="ARBA00022840"/>
    </source>
</evidence>
<dbReference type="Proteomes" id="UP000192276">
    <property type="component" value="Unassembled WGS sequence"/>
</dbReference>
<evidence type="ECO:0000259" key="19">
    <source>
        <dbReference type="PROSITE" id="PS51194"/>
    </source>
</evidence>
<dbReference type="Pfam" id="PF21220">
    <property type="entry name" value="RecQ-1-like_HTH"/>
    <property type="match status" value="1"/>
</dbReference>
<dbReference type="NCBIfam" id="TIGR00614">
    <property type="entry name" value="recQ_fam"/>
    <property type="match status" value="1"/>
</dbReference>